<dbReference type="EMBL" id="KM359505">
    <property type="protein sequence ID" value="AIR93601.1"/>
    <property type="molecule type" value="Genomic_DNA"/>
</dbReference>
<organism evidence="1 2">
    <name type="scientific">Prochlorococcus phage P-TIM68</name>
    <dbReference type="NCBI Taxonomy" id="1542477"/>
    <lineage>
        <taxon>Viruses</taxon>
        <taxon>Duplodnaviria</taxon>
        <taxon>Heunggongvirae</taxon>
        <taxon>Uroviricota</taxon>
        <taxon>Caudoviricetes</taxon>
        <taxon>Pantevenvirales</taxon>
        <taxon>Kyanoviridae</taxon>
        <taxon>Haifavirus</taxon>
        <taxon>Haifavirus tim68</taxon>
    </lineage>
</organism>
<dbReference type="Proteomes" id="UP000207741">
    <property type="component" value="Segment"/>
</dbReference>
<accession>A0A0K0KVT0</accession>
<evidence type="ECO:0000313" key="1">
    <source>
        <dbReference type="EMBL" id="AIR93601.1"/>
    </source>
</evidence>
<dbReference type="GeneID" id="26640112"/>
<evidence type="ECO:0000313" key="2">
    <source>
        <dbReference type="Proteomes" id="UP000207741"/>
    </source>
</evidence>
<protein>
    <submittedName>
        <fullName evidence="1">Uncharacterized protein</fullName>
    </submittedName>
</protein>
<keyword evidence="2" id="KW-1185">Reference proteome</keyword>
<sequence>MKTYQQEQYNELHPRPKSRYEQFQEWLNECPVQIEDYQDNTDHAIVRFDLPFENEENYAESITKEQLKSIKGDLL</sequence>
<dbReference type="KEGG" id="vg:26640112"/>
<reference evidence="2" key="1">
    <citation type="submission" date="2014-08" db="EMBL/GenBank/DDBJ databases">
        <authorList>
            <person name="Edwards T."/>
        </authorList>
    </citation>
    <scope>NUCLEOTIDE SEQUENCE [LARGE SCALE GENOMIC DNA]</scope>
</reference>
<proteinExistence type="predicted"/>
<name>A0A0K0KVT0_9CAUD</name>
<dbReference type="RefSeq" id="YP_009213568.1">
    <property type="nucleotide sequence ID" value="NC_028955.1"/>
</dbReference>